<organism evidence="3 5">
    <name type="scientific">Enterococcus silesiacus</name>
    <dbReference type="NCBI Taxonomy" id="332949"/>
    <lineage>
        <taxon>Bacteria</taxon>
        <taxon>Bacillati</taxon>
        <taxon>Bacillota</taxon>
        <taxon>Bacilli</taxon>
        <taxon>Lactobacillales</taxon>
        <taxon>Enterococcaceae</taxon>
        <taxon>Enterococcus</taxon>
    </lineage>
</organism>
<dbReference type="EMBL" id="CP013614">
    <property type="protein sequence ID" value="ALS02725.1"/>
    <property type="molecule type" value="Genomic_DNA"/>
</dbReference>
<dbReference type="KEGG" id="ess:ATZ33_15475"/>
<feature type="transmembrane region" description="Helical" evidence="1">
    <location>
        <begin position="65"/>
        <end position="87"/>
    </location>
</feature>
<name>A0A0S3KEP4_9ENTE</name>
<reference evidence="2 4" key="2">
    <citation type="submission" date="2015-12" db="EMBL/GenBank/DDBJ databases">
        <authorList>
            <person name="Lauer A."/>
            <person name="Humrighouse B."/>
            <person name="Loparev V."/>
            <person name="Shewmaker P.L."/>
            <person name="Whitney A.M."/>
            <person name="McLaughlin R.W."/>
        </authorList>
    </citation>
    <scope>NUCLEOTIDE SEQUENCE [LARGE SCALE GENOMIC DNA]</scope>
    <source>
        <strain evidence="2 4">LMG 23085</strain>
    </source>
</reference>
<evidence type="ECO:0000256" key="1">
    <source>
        <dbReference type="SAM" id="Phobius"/>
    </source>
</evidence>
<feature type="transmembrane region" description="Helical" evidence="1">
    <location>
        <begin position="99"/>
        <end position="115"/>
    </location>
</feature>
<feature type="transmembrane region" description="Helical" evidence="1">
    <location>
        <begin position="12"/>
        <end position="30"/>
    </location>
</feature>
<keyword evidence="1" id="KW-0472">Membrane</keyword>
<dbReference type="OrthoDB" id="2185494at2"/>
<gene>
    <name evidence="2" type="ORF">ATZ33_15475</name>
    <name evidence="3" type="ORF">RV15_GL001561</name>
</gene>
<dbReference type="Proteomes" id="UP000183039">
    <property type="component" value="Unassembled WGS sequence"/>
</dbReference>
<sequence>MDKIANKKAKLGYVYLIEGIIVGVWMIYLFKFYSFYQEAYFYIDKRLSLFIQMLSFLNNNWEETFIYFILAFLLMTVTLFLSCFLYLTKKRALTQNKSIFLIFCFNLLCCLALLVNVCFFIFLVLLILAGSLIYIIFTLVNLSVDKEQFDYVEGEIIDVKGPFTSEKEAQTAVKAFLGKWQEEKIILGEEVYLDKDNKYYVDFYIEAINK</sequence>
<reference evidence="3 5" key="1">
    <citation type="submission" date="2014-12" db="EMBL/GenBank/DDBJ databases">
        <title>Draft genome sequences of 29 type strains of Enterococci.</title>
        <authorList>
            <person name="Zhong Z."/>
            <person name="Sun Z."/>
            <person name="Liu W."/>
            <person name="Zhang W."/>
            <person name="Zhang H."/>
        </authorList>
    </citation>
    <scope>NUCLEOTIDE SEQUENCE [LARGE SCALE GENOMIC DNA]</scope>
    <source>
        <strain evidence="3 5">DSM 22801</strain>
    </source>
</reference>
<dbReference type="Proteomes" id="UP000065511">
    <property type="component" value="Chromosome"/>
</dbReference>
<protein>
    <submittedName>
        <fullName evidence="3">Uncharacterized protein</fullName>
    </submittedName>
</protein>
<evidence type="ECO:0000313" key="2">
    <source>
        <dbReference type="EMBL" id="ALS02725.1"/>
    </source>
</evidence>
<keyword evidence="1" id="KW-0812">Transmembrane</keyword>
<keyword evidence="1" id="KW-1133">Transmembrane helix</keyword>
<feature type="transmembrane region" description="Helical" evidence="1">
    <location>
        <begin position="121"/>
        <end position="142"/>
    </location>
</feature>
<evidence type="ECO:0000313" key="5">
    <source>
        <dbReference type="Proteomes" id="UP000183039"/>
    </source>
</evidence>
<keyword evidence="4" id="KW-1185">Reference proteome</keyword>
<dbReference type="EMBL" id="JXLC01000022">
    <property type="protein sequence ID" value="OJG89720.1"/>
    <property type="molecule type" value="Genomic_DNA"/>
</dbReference>
<evidence type="ECO:0000313" key="3">
    <source>
        <dbReference type="EMBL" id="OJG89720.1"/>
    </source>
</evidence>
<proteinExistence type="predicted"/>
<evidence type="ECO:0000313" key="4">
    <source>
        <dbReference type="Proteomes" id="UP000065511"/>
    </source>
</evidence>
<dbReference type="RefSeq" id="WP_071878575.1">
    <property type="nucleotide sequence ID" value="NZ_JXLC01000022.1"/>
</dbReference>
<dbReference type="AlphaFoldDB" id="A0A0S3KEP4"/>
<accession>A0A0S3KEP4</accession>